<dbReference type="InterPro" id="IPR050490">
    <property type="entry name" value="Bact_solute-bd_prot1"/>
</dbReference>
<dbReference type="PANTHER" id="PTHR43649">
    <property type="entry name" value="ARABINOSE-BINDING PROTEIN-RELATED"/>
    <property type="match status" value="1"/>
</dbReference>
<dbReference type="EMBL" id="AFNT02000005">
    <property type="protein sequence ID" value="ERJ07289.1"/>
    <property type="molecule type" value="Genomic_DNA"/>
</dbReference>
<name>U2FGC4_9EURY</name>
<dbReference type="SUPFAM" id="SSF53850">
    <property type="entry name" value="Periplasmic binding protein-like II"/>
    <property type="match status" value="1"/>
</dbReference>
<dbReference type="STRING" id="1033806.HTIA_2085"/>
<dbReference type="Proteomes" id="UP000003861">
    <property type="component" value="Unassembled WGS sequence"/>
</dbReference>
<gene>
    <name evidence="3" type="ORF">HLRTI_000647</name>
</gene>
<accession>U2FGC4</accession>
<proteinExistence type="inferred from homology"/>
<protein>
    <submittedName>
        <fullName evidence="3">Extracellular solute-binding protein family 1</fullName>
    </submittedName>
</protein>
<sequence length="399" mass="44542">MRYVYMGVAKSTSIKGVAGVEIAHAWAEGDGKRPLESLLEGFESRHPDVTVTDQYYPDLSLTVKSRILSENPPSTWVEWPGESLTPYMEASVLADISELWTETDMSEAYLEGPQNLARIDGEYVAVPINIHRLNSLFYNTELVEEHGLDPGRIESPRAFLDVLEEIDTDSVIGLQQPMKNPWTVLQLFSMLLIGQFGPETYRNVTGGDGPAYENEIRETVTLLDRYADLASEDATFLGMVEANEQFIDGESIFFTQGDWVAGTYRDIEGFDYGSEWDHVPFPGTDGVYAMGMDAIVASADQQGEKDTRTFLEFVGSPTALQAYNKEKGAIPPRRDVAIDGYPPFLQDQYRDFKQSGEQVGSDALETHPERFVDAKAALARFVAERDVESTTQDFLEAYS</sequence>
<organism evidence="3 4">
    <name type="scientific">Halorhabdus tiamatea SARL4B</name>
    <dbReference type="NCBI Taxonomy" id="1033806"/>
    <lineage>
        <taxon>Archaea</taxon>
        <taxon>Methanobacteriati</taxon>
        <taxon>Methanobacteriota</taxon>
        <taxon>Stenosarchaea group</taxon>
        <taxon>Halobacteria</taxon>
        <taxon>Halobacteriales</taxon>
        <taxon>Haloarculaceae</taxon>
        <taxon>Halorhabdus</taxon>
    </lineage>
</organism>
<dbReference type="eggNOG" id="arCOG00150">
    <property type="taxonomic scope" value="Archaea"/>
</dbReference>
<evidence type="ECO:0000256" key="2">
    <source>
        <dbReference type="ARBA" id="ARBA00022448"/>
    </source>
</evidence>
<keyword evidence="2" id="KW-0813">Transport</keyword>
<dbReference type="PANTHER" id="PTHR43649:SF29">
    <property type="entry name" value="OSMOPROTECTIVE COMPOUNDS-BINDING PROTEIN GGTB"/>
    <property type="match status" value="1"/>
</dbReference>
<comment type="similarity">
    <text evidence="1">Belongs to the bacterial solute-binding protein 1 family.</text>
</comment>
<comment type="caution">
    <text evidence="3">The sequence shown here is derived from an EMBL/GenBank/DDBJ whole genome shotgun (WGS) entry which is preliminary data.</text>
</comment>
<evidence type="ECO:0000313" key="4">
    <source>
        <dbReference type="Proteomes" id="UP000003861"/>
    </source>
</evidence>
<dbReference type="InterPro" id="IPR006059">
    <property type="entry name" value="SBP"/>
</dbReference>
<reference evidence="3 4" key="1">
    <citation type="journal article" date="2011" name="J. Bacteriol.">
        <title>Genome sequence of Halorhabdus tiamatea, the first archaeon isolated from a deep-sea anoxic brine lake.</title>
        <authorList>
            <person name="Antunes A."/>
            <person name="Alam I."/>
            <person name="Bajic V.B."/>
            <person name="Stingl U."/>
        </authorList>
    </citation>
    <scope>NUCLEOTIDE SEQUENCE [LARGE SCALE GENOMIC DNA]</scope>
    <source>
        <strain evidence="3 4">SARL4B</strain>
    </source>
</reference>
<dbReference type="Gene3D" id="3.40.190.10">
    <property type="entry name" value="Periplasmic binding protein-like II"/>
    <property type="match status" value="2"/>
</dbReference>
<evidence type="ECO:0000313" key="3">
    <source>
        <dbReference type="EMBL" id="ERJ07289.1"/>
    </source>
</evidence>
<dbReference type="AlphaFoldDB" id="U2FGC4"/>
<reference evidence="3 4" key="2">
    <citation type="journal article" date="2013" name="PLoS ONE">
        <title>INDIGO - INtegrated Data Warehouse of MIcrobial GenOmes with Examples from the Red Sea Extremophiles.</title>
        <authorList>
            <person name="Alam I."/>
            <person name="Antunes A."/>
            <person name="Kamau A.A."/>
            <person name="Ba Alawi W."/>
            <person name="Kalkatawi M."/>
            <person name="Stingl U."/>
            <person name="Bajic V.B."/>
        </authorList>
    </citation>
    <scope>NUCLEOTIDE SEQUENCE [LARGE SCALE GENOMIC DNA]</scope>
    <source>
        <strain evidence="3 4">SARL4B</strain>
    </source>
</reference>
<dbReference type="Pfam" id="PF13416">
    <property type="entry name" value="SBP_bac_8"/>
    <property type="match status" value="1"/>
</dbReference>
<evidence type="ECO:0000256" key="1">
    <source>
        <dbReference type="ARBA" id="ARBA00008520"/>
    </source>
</evidence>